<sequence length="80" mass="9175">MNEKYEHKTIEEGPDYPDYTITVRCSPDCPACAFTAGLADGEKKGRAEVVKWINENLYWQVGDARVLDWQAKLKEWGIEP</sequence>
<dbReference type="AlphaFoldDB" id="A0A6M3KY70"/>
<protein>
    <submittedName>
        <fullName evidence="1">Uncharacterized protein</fullName>
    </submittedName>
</protein>
<proteinExistence type="predicted"/>
<organism evidence="1">
    <name type="scientific">viral metagenome</name>
    <dbReference type="NCBI Taxonomy" id="1070528"/>
    <lineage>
        <taxon>unclassified sequences</taxon>
        <taxon>metagenomes</taxon>
        <taxon>organismal metagenomes</taxon>
    </lineage>
</organism>
<name>A0A6M3KY70_9ZZZZ</name>
<accession>A0A6M3KY70</accession>
<evidence type="ECO:0000313" key="1">
    <source>
        <dbReference type="EMBL" id="QJA86920.1"/>
    </source>
</evidence>
<reference evidence="1" key="1">
    <citation type="submission" date="2020-03" db="EMBL/GenBank/DDBJ databases">
        <title>The deep terrestrial virosphere.</title>
        <authorList>
            <person name="Holmfeldt K."/>
            <person name="Nilsson E."/>
            <person name="Simone D."/>
            <person name="Lopez-Fernandez M."/>
            <person name="Wu X."/>
            <person name="de Brujin I."/>
            <person name="Lundin D."/>
            <person name="Andersson A."/>
            <person name="Bertilsson S."/>
            <person name="Dopson M."/>
        </authorList>
    </citation>
    <scope>NUCLEOTIDE SEQUENCE</scope>
    <source>
        <strain evidence="1">MM415B03093</strain>
    </source>
</reference>
<dbReference type="EMBL" id="MT142669">
    <property type="protein sequence ID" value="QJA86920.1"/>
    <property type="molecule type" value="Genomic_DNA"/>
</dbReference>
<gene>
    <name evidence="1" type="ORF">MM415B03093_0002</name>
</gene>